<dbReference type="EMBL" id="SMJU01000005">
    <property type="protein sequence ID" value="TDB66021.1"/>
    <property type="molecule type" value="Genomic_DNA"/>
</dbReference>
<evidence type="ECO:0008006" key="4">
    <source>
        <dbReference type="Google" id="ProtNLM"/>
    </source>
</evidence>
<dbReference type="GO" id="GO:0020037">
    <property type="term" value="F:heme binding"/>
    <property type="evidence" value="ECO:0007669"/>
    <property type="project" value="InterPro"/>
</dbReference>
<evidence type="ECO:0000313" key="2">
    <source>
        <dbReference type="EMBL" id="TDB66021.1"/>
    </source>
</evidence>
<keyword evidence="1" id="KW-0732">Signal</keyword>
<keyword evidence="3" id="KW-1185">Reference proteome</keyword>
<dbReference type="OrthoDB" id="9805828at2"/>
<name>A0A4R4KHA6_9BACT</name>
<dbReference type="SUPFAM" id="SSF46626">
    <property type="entry name" value="Cytochrome c"/>
    <property type="match status" value="1"/>
</dbReference>
<proteinExistence type="predicted"/>
<dbReference type="GO" id="GO:0009055">
    <property type="term" value="F:electron transfer activity"/>
    <property type="evidence" value="ECO:0007669"/>
    <property type="project" value="InterPro"/>
</dbReference>
<dbReference type="RefSeq" id="WP_132116970.1">
    <property type="nucleotide sequence ID" value="NZ_SMJU01000005.1"/>
</dbReference>
<dbReference type="AlphaFoldDB" id="A0A4R4KHA6"/>
<dbReference type="Gene3D" id="1.10.760.10">
    <property type="entry name" value="Cytochrome c-like domain"/>
    <property type="match status" value="1"/>
</dbReference>
<sequence>MNRIRPIQIFCLMAVGMLWMAARQPVSNTVQNHSIKTDTLRGLDPETGFVIAQGLDLMRAHCTGCHSANLITQYRATREVWLEKIRWMQKTQNLWELGEAEPKILDYLAKHYGPVQTFDRRQPLKTTEWYSLPKGN</sequence>
<evidence type="ECO:0000313" key="3">
    <source>
        <dbReference type="Proteomes" id="UP000295706"/>
    </source>
</evidence>
<reference evidence="2 3" key="1">
    <citation type="submission" date="2019-02" db="EMBL/GenBank/DDBJ databases">
        <title>Arundinibacter roseus gen. nov., sp. nov., a new member of the family Cytophagaceae.</title>
        <authorList>
            <person name="Szuroczki S."/>
            <person name="Khayer B."/>
            <person name="Sproer C."/>
            <person name="Toumi M."/>
            <person name="Szabo A."/>
            <person name="Felfoldi T."/>
            <person name="Schumann P."/>
            <person name="Toth E."/>
        </authorList>
    </citation>
    <scope>NUCLEOTIDE SEQUENCE [LARGE SCALE GENOMIC DNA]</scope>
    <source>
        <strain evidence="2 3">DMA-k-7a</strain>
    </source>
</reference>
<dbReference type="Proteomes" id="UP000295706">
    <property type="component" value="Unassembled WGS sequence"/>
</dbReference>
<dbReference type="InterPro" id="IPR036909">
    <property type="entry name" value="Cyt_c-like_dom_sf"/>
</dbReference>
<comment type="caution">
    <text evidence="2">The sequence shown here is derived from an EMBL/GenBank/DDBJ whole genome shotgun (WGS) entry which is preliminary data.</text>
</comment>
<protein>
    <recommendedName>
        <fullName evidence="4">Cytochrome C</fullName>
    </recommendedName>
</protein>
<evidence type="ECO:0000256" key="1">
    <source>
        <dbReference type="SAM" id="SignalP"/>
    </source>
</evidence>
<accession>A0A4R4KHA6</accession>
<feature type="chain" id="PRO_5020465734" description="Cytochrome C" evidence="1">
    <location>
        <begin position="22"/>
        <end position="136"/>
    </location>
</feature>
<organism evidence="2 3">
    <name type="scientific">Arundinibacter roseus</name>
    <dbReference type="NCBI Taxonomy" id="2070510"/>
    <lineage>
        <taxon>Bacteria</taxon>
        <taxon>Pseudomonadati</taxon>
        <taxon>Bacteroidota</taxon>
        <taxon>Cytophagia</taxon>
        <taxon>Cytophagales</taxon>
        <taxon>Spirosomataceae</taxon>
        <taxon>Arundinibacter</taxon>
    </lineage>
</organism>
<feature type="signal peptide" evidence="1">
    <location>
        <begin position="1"/>
        <end position="21"/>
    </location>
</feature>
<gene>
    <name evidence="2" type="ORF">EZE20_09675</name>
</gene>